<dbReference type="AlphaFoldDB" id="A0AAD6UBE5"/>
<protein>
    <submittedName>
        <fullName evidence="2">Uncharacterized protein</fullName>
    </submittedName>
</protein>
<reference evidence="2" key="1">
    <citation type="submission" date="2023-03" db="EMBL/GenBank/DDBJ databases">
        <title>Massive genome expansion in bonnet fungi (Mycena s.s.) driven by repeated elements and novel gene families across ecological guilds.</title>
        <authorList>
            <consortium name="Lawrence Berkeley National Laboratory"/>
            <person name="Harder C.B."/>
            <person name="Miyauchi S."/>
            <person name="Viragh M."/>
            <person name="Kuo A."/>
            <person name="Thoen E."/>
            <person name="Andreopoulos B."/>
            <person name="Lu D."/>
            <person name="Skrede I."/>
            <person name="Drula E."/>
            <person name="Henrissat B."/>
            <person name="Morin E."/>
            <person name="Kohler A."/>
            <person name="Barry K."/>
            <person name="LaButti K."/>
            <person name="Morin E."/>
            <person name="Salamov A."/>
            <person name="Lipzen A."/>
            <person name="Mereny Z."/>
            <person name="Hegedus B."/>
            <person name="Baldrian P."/>
            <person name="Stursova M."/>
            <person name="Weitz H."/>
            <person name="Taylor A."/>
            <person name="Grigoriev I.V."/>
            <person name="Nagy L.G."/>
            <person name="Martin F."/>
            <person name="Kauserud H."/>
        </authorList>
    </citation>
    <scope>NUCLEOTIDE SEQUENCE</scope>
    <source>
        <strain evidence="2">CBHHK173m</strain>
    </source>
</reference>
<feature type="region of interest" description="Disordered" evidence="1">
    <location>
        <begin position="160"/>
        <end position="244"/>
    </location>
</feature>
<feature type="region of interest" description="Disordered" evidence="1">
    <location>
        <begin position="300"/>
        <end position="319"/>
    </location>
</feature>
<sequence length="319" mass="33834">MPASRSAIRQIFAAAVEPPRAPPSFPIFLSSSFHVVPPPPRALDASMPPALLLLARLLCCGGRRRPAADSTVRTIPNEAARLLPPPSSLPATDRVPASPAPPPHVDARLRAIVRAAEGKMVSVTARAPFAFVALPPPPPALRPHDAEEDEPRVPVPVPAPSGTGLHAYAANQGQSESERHSRLSSPVPSPSPAGSCRSMSTIPRASAAVPHAKAGANPDDVPTRRGTHACMRHDPRRTDVPSPTTHYRTLVATTSLLPALRIVSYSLNHLPTSLPHTFTACSTLDSSYCHRYRYRSCHAPHAPSPDTDPLSPPLSSPLS</sequence>
<feature type="compositionally biased region" description="Pro residues" evidence="1">
    <location>
        <begin position="310"/>
        <end position="319"/>
    </location>
</feature>
<name>A0AAD6UBE5_9AGAR</name>
<feature type="region of interest" description="Disordered" evidence="1">
    <location>
        <begin position="75"/>
        <end position="102"/>
    </location>
</feature>
<evidence type="ECO:0000313" key="2">
    <source>
        <dbReference type="EMBL" id="KAJ7092269.1"/>
    </source>
</evidence>
<proteinExistence type="predicted"/>
<evidence type="ECO:0000313" key="3">
    <source>
        <dbReference type="Proteomes" id="UP001222325"/>
    </source>
</evidence>
<organism evidence="2 3">
    <name type="scientific">Mycena belliarum</name>
    <dbReference type="NCBI Taxonomy" id="1033014"/>
    <lineage>
        <taxon>Eukaryota</taxon>
        <taxon>Fungi</taxon>
        <taxon>Dikarya</taxon>
        <taxon>Basidiomycota</taxon>
        <taxon>Agaricomycotina</taxon>
        <taxon>Agaricomycetes</taxon>
        <taxon>Agaricomycetidae</taxon>
        <taxon>Agaricales</taxon>
        <taxon>Marasmiineae</taxon>
        <taxon>Mycenaceae</taxon>
        <taxon>Mycena</taxon>
    </lineage>
</organism>
<evidence type="ECO:0000256" key="1">
    <source>
        <dbReference type="SAM" id="MobiDB-lite"/>
    </source>
</evidence>
<keyword evidence="3" id="KW-1185">Reference proteome</keyword>
<comment type="caution">
    <text evidence="2">The sequence shown here is derived from an EMBL/GenBank/DDBJ whole genome shotgun (WGS) entry which is preliminary data.</text>
</comment>
<dbReference type="Proteomes" id="UP001222325">
    <property type="component" value="Unassembled WGS sequence"/>
</dbReference>
<dbReference type="EMBL" id="JARJCN010000018">
    <property type="protein sequence ID" value="KAJ7092269.1"/>
    <property type="molecule type" value="Genomic_DNA"/>
</dbReference>
<accession>A0AAD6UBE5</accession>
<gene>
    <name evidence="2" type="ORF">B0H15DRAFT_168692</name>
</gene>